<feature type="transmembrane region" description="Helical" evidence="6">
    <location>
        <begin position="421"/>
        <end position="439"/>
    </location>
</feature>
<evidence type="ECO:0000313" key="8">
    <source>
        <dbReference type="Proteomes" id="UP000219281"/>
    </source>
</evidence>
<dbReference type="AlphaFoldDB" id="A0A285ZU83"/>
<dbReference type="Proteomes" id="UP000219281">
    <property type="component" value="Unassembled WGS sequence"/>
</dbReference>
<dbReference type="PANTHER" id="PTHR23519:SF1">
    <property type="entry name" value="AUTOPHAGY-RELATED PROTEIN 22"/>
    <property type="match status" value="1"/>
</dbReference>
<dbReference type="InterPro" id="IPR050495">
    <property type="entry name" value="ATG22/LtaA_families"/>
</dbReference>
<feature type="transmembrane region" description="Helical" evidence="6">
    <location>
        <begin position="160"/>
        <end position="180"/>
    </location>
</feature>
<feature type="transmembrane region" description="Helical" evidence="6">
    <location>
        <begin position="294"/>
        <end position="315"/>
    </location>
</feature>
<evidence type="ECO:0000256" key="3">
    <source>
        <dbReference type="ARBA" id="ARBA00022692"/>
    </source>
</evidence>
<dbReference type="InterPro" id="IPR024671">
    <property type="entry name" value="Atg22-like"/>
</dbReference>
<dbReference type="Pfam" id="PF11700">
    <property type="entry name" value="ATG22"/>
    <property type="match status" value="1"/>
</dbReference>
<evidence type="ECO:0000256" key="4">
    <source>
        <dbReference type="ARBA" id="ARBA00022989"/>
    </source>
</evidence>
<evidence type="ECO:0000313" key="7">
    <source>
        <dbReference type="EMBL" id="SOD13204.1"/>
    </source>
</evidence>
<feature type="transmembrane region" description="Helical" evidence="6">
    <location>
        <begin position="327"/>
        <end position="349"/>
    </location>
</feature>
<evidence type="ECO:0000256" key="6">
    <source>
        <dbReference type="SAM" id="Phobius"/>
    </source>
</evidence>
<evidence type="ECO:0000256" key="2">
    <source>
        <dbReference type="ARBA" id="ARBA00022448"/>
    </source>
</evidence>
<dbReference type="Gene3D" id="1.20.1250.20">
    <property type="entry name" value="MFS general substrate transporter like domains"/>
    <property type="match status" value="1"/>
</dbReference>
<dbReference type="EMBL" id="OCMT01000001">
    <property type="protein sequence ID" value="SOD13204.1"/>
    <property type="molecule type" value="Genomic_DNA"/>
</dbReference>
<accession>A0A285ZU83</accession>
<feature type="transmembrane region" description="Helical" evidence="6">
    <location>
        <begin position="356"/>
        <end position="376"/>
    </location>
</feature>
<dbReference type="InterPro" id="IPR036259">
    <property type="entry name" value="MFS_trans_sf"/>
</dbReference>
<comment type="subcellular location">
    <subcellularLocation>
        <location evidence="1">Endomembrane system</location>
        <topology evidence="1">Multi-pass membrane protein</topology>
    </subcellularLocation>
</comment>
<protein>
    <submittedName>
        <fullName evidence="7">MFS transporter, UMF1 family</fullName>
    </submittedName>
</protein>
<gene>
    <name evidence="7" type="ORF">SAMN06297358_1061</name>
</gene>
<organism evidence="7 8">
    <name type="scientific">Pedobacter xixiisoli</name>
    <dbReference type="NCBI Taxonomy" id="1476464"/>
    <lineage>
        <taxon>Bacteria</taxon>
        <taxon>Pseudomonadati</taxon>
        <taxon>Bacteroidota</taxon>
        <taxon>Sphingobacteriia</taxon>
        <taxon>Sphingobacteriales</taxon>
        <taxon>Sphingobacteriaceae</taxon>
        <taxon>Pedobacter</taxon>
    </lineage>
</organism>
<name>A0A285ZU83_9SPHI</name>
<feature type="transmembrane region" description="Helical" evidence="6">
    <location>
        <begin position="129"/>
        <end position="148"/>
    </location>
</feature>
<keyword evidence="5 6" id="KW-0472">Membrane</keyword>
<reference evidence="8" key="1">
    <citation type="submission" date="2017-09" db="EMBL/GenBank/DDBJ databases">
        <authorList>
            <person name="Varghese N."/>
            <person name="Submissions S."/>
        </authorList>
    </citation>
    <scope>NUCLEOTIDE SEQUENCE [LARGE SCALE GENOMIC DNA]</scope>
    <source>
        <strain evidence="8">CGMCC 1.12803</strain>
    </source>
</reference>
<keyword evidence="8" id="KW-1185">Reference proteome</keyword>
<proteinExistence type="predicted"/>
<keyword evidence="4 6" id="KW-1133">Transmembrane helix</keyword>
<evidence type="ECO:0000256" key="1">
    <source>
        <dbReference type="ARBA" id="ARBA00004127"/>
    </source>
</evidence>
<dbReference type="SUPFAM" id="SSF103473">
    <property type="entry name" value="MFS general substrate transporter"/>
    <property type="match status" value="1"/>
</dbReference>
<feature type="transmembrane region" description="Helical" evidence="6">
    <location>
        <begin position="382"/>
        <end position="400"/>
    </location>
</feature>
<feature type="transmembrane region" description="Helical" evidence="6">
    <location>
        <begin position="232"/>
        <end position="253"/>
    </location>
</feature>
<keyword evidence="2" id="KW-0813">Transport</keyword>
<feature type="transmembrane region" description="Helical" evidence="6">
    <location>
        <begin position="451"/>
        <end position="468"/>
    </location>
</feature>
<feature type="transmembrane region" description="Helical" evidence="6">
    <location>
        <begin position="201"/>
        <end position="220"/>
    </location>
</feature>
<keyword evidence="3 6" id="KW-0812">Transmembrane</keyword>
<dbReference type="PANTHER" id="PTHR23519">
    <property type="entry name" value="AUTOPHAGY-RELATED PROTEIN 22"/>
    <property type="match status" value="1"/>
</dbReference>
<feature type="transmembrane region" description="Helical" evidence="6">
    <location>
        <begin position="98"/>
        <end position="117"/>
    </location>
</feature>
<sequence length="479" mass="53958">MIFGKNNSIHQISYLSRNKQHEFMKDELSKSSYGDLGVKNDKKTIRSWAFFDWANSAYNLVITSTIFPAYYTAITGDKDDNTIDYVYFFGYKIINSALYTYAMAFAFLVIAILSPILSSIADTRGNKKIFMKMFTYIGAIACSALFFFEINADKGVNTLNFSVIMFVIAAVGFWGSLVFYNSYLPEIATVEEQDNVSAKGFTFGYVGSIILQIICFVFVFKPEWFGIVDASVPARLSFLLVGIWWIGFAQIPFRNLPKGSPNFKTEKKNIMSSGFQELNKVWKQVKQMKYLKRFLFAFFFYSMGVQTVMLVATIFGEKILHLPTTKLIATILILQLVAIPGAMLMSYLSSKRFGNVNVLIGVVIIWIGSCISAYFIHTEMQFYALAAVIGLIMGGIQSLSRSTYSKFLPQSSPDHTSFFSFYDVTEKVALVFGMFSFGYIEVLSGSMRNSVIALALFFVFGLVFLLLLKKVEPKAVVVD</sequence>
<evidence type="ECO:0000256" key="5">
    <source>
        <dbReference type="ARBA" id="ARBA00023136"/>
    </source>
</evidence>
<dbReference type="GO" id="GO:0012505">
    <property type="term" value="C:endomembrane system"/>
    <property type="evidence" value="ECO:0007669"/>
    <property type="project" value="UniProtKB-SubCell"/>
</dbReference>